<feature type="region of interest" description="Disordered" evidence="1">
    <location>
        <begin position="22"/>
        <end position="112"/>
    </location>
</feature>
<proteinExistence type="predicted"/>
<evidence type="ECO:0000313" key="3">
    <source>
        <dbReference type="Proteomes" id="UP001597475"/>
    </source>
</evidence>
<sequence>MKFVLIAVLVLGVVWYLSRRGSRGRAAPPELPPRPSSVTAVNPGKPATPAAAQGTRPAARPVAPVRTEVRGAQAQREQAQREQVQREQVQGRPSSVRVVPPGTRGLDDPDAVRPDIDARALASARAAVTPAVPDAVLSDALLDASPEQLGRLLASVPTEVMTQALGRHGNSQDSVRSLRPEDRQQLSGLGDALDDLDIWNFGDDTGRKA</sequence>
<accession>A0ABW5P677</accession>
<reference evidence="3" key="1">
    <citation type="journal article" date="2019" name="Int. J. Syst. Evol. Microbiol.">
        <title>The Global Catalogue of Microorganisms (GCM) 10K type strain sequencing project: providing services to taxonomists for standard genome sequencing and annotation.</title>
        <authorList>
            <consortium name="The Broad Institute Genomics Platform"/>
            <consortium name="The Broad Institute Genome Sequencing Center for Infectious Disease"/>
            <person name="Wu L."/>
            <person name="Ma J."/>
        </authorList>
    </citation>
    <scope>NUCLEOTIDE SEQUENCE [LARGE SCALE GENOMIC DNA]</scope>
    <source>
        <strain evidence="3">KCTC 33842</strain>
    </source>
</reference>
<feature type="region of interest" description="Disordered" evidence="1">
    <location>
        <begin position="166"/>
        <end position="189"/>
    </location>
</feature>
<protein>
    <submittedName>
        <fullName evidence="2">Uncharacterized protein</fullName>
    </submittedName>
</protein>
<evidence type="ECO:0000256" key="1">
    <source>
        <dbReference type="SAM" id="MobiDB-lite"/>
    </source>
</evidence>
<name>A0ABW5P677_9DEIO</name>
<dbReference type="RefSeq" id="WP_386846469.1">
    <property type="nucleotide sequence ID" value="NZ_JBHUMK010000060.1"/>
</dbReference>
<comment type="caution">
    <text evidence="2">The sequence shown here is derived from an EMBL/GenBank/DDBJ whole genome shotgun (WGS) entry which is preliminary data.</text>
</comment>
<organism evidence="2 3">
    <name type="scientific">Deinococcus taklimakanensis</name>
    <dbReference type="NCBI Taxonomy" id="536443"/>
    <lineage>
        <taxon>Bacteria</taxon>
        <taxon>Thermotogati</taxon>
        <taxon>Deinococcota</taxon>
        <taxon>Deinococci</taxon>
        <taxon>Deinococcales</taxon>
        <taxon>Deinococcaceae</taxon>
        <taxon>Deinococcus</taxon>
    </lineage>
</organism>
<evidence type="ECO:0000313" key="2">
    <source>
        <dbReference type="EMBL" id="MFD2610353.1"/>
    </source>
</evidence>
<dbReference type="Proteomes" id="UP001597475">
    <property type="component" value="Unassembled WGS sequence"/>
</dbReference>
<dbReference type="EMBL" id="JBHUMK010000060">
    <property type="protein sequence ID" value="MFD2610353.1"/>
    <property type="molecule type" value="Genomic_DNA"/>
</dbReference>
<gene>
    <name evidence="2" type="ORF">ACFSR9_13030</name>
</gene>
<keyword evidence="3" id="KW-1185">Reference proteome</keyword>